<evidence type="ECO:0000313" key="1">
    <source>
        <dbReference type="EMBL" id="UOE42856.1"/>
    </source>
</evidence>
<evidence type="ECO:0000313" key="2">
    <source>
        <dbReference type="Proteomes" id="UP000832097"/>
    </source>
</evidence>
<proteinExistence type="predicted"/>
<accession>A0ABY4BYB2</accession>
<gene>
    <name evidence="1" type="ORF">MTO99_11725</name>
</gene>
<organism evidence="1 2">
    <name type="scientific">Agromyces larvae</name>
    <dbReference type="NCBI Taxonomy" id="2929802"/>
    <lineage>
        <taxon>Bacteria</taxon>
        <taxon>Bacillati</taxon>
        <taxon>Actinomycetota</taxon>
        <taxon>Actinomycetes</taxon>
        <taxon>Micrococcales</taxon>
        <taxon>Microbacteriaceae</taxon>
        <taxon>Agromyces</taxon>
    </lineage>
</organism>
<evidence type="ECO:0008006" key="3">
    <source>
        <dbReference type="Google" id="ProtNLM"/>
    </source>
</evidence>
<sequence>MTDYWKFDGFQHLYLEDSWVLRFAFAPGKLTIEVEFVLRESHPAFSPPLAGEQYCYRRGSIHFDAMTAFAWSGRNVVPAVDASGEMDLGSFDGFEARDDRYIITGEFGRLEIVSVPPRVDLGIDSSANSPA</sequence>
<reference evidence="1 2" key="1">
    <citation type="submission" date="2022-03" db="EMBL/GenBank/DDBJ databases">
        <title>Mucilaginibacter sp. isolated from the gut of Protaetia brevitarsis seulensis larvae.</title>
        <authorList>
            <person name="Won M."/>
            <person name="Kim S.-J."/>
            <person name="Kwon S.-W."/>
        </authorList>
    </citation>
    <scope>NUCLEOTIDE SEQUENCE [LARGE SCALE GENOMIC DNA]</scope>
    <source>
        <strain evidence="1 2">CFWR-12</strain>
    </source>
</reference>
<dbReference type="EMBL" id="CP094528">
    <property type="protein sequence ID" value="UOE42856.1"/>
    <property type="molecule type" value="Genomic_DNA"/>
</dbReference>
<keyword evidence="2" id="KW-1185">Reference proteome</keyword>
<dbReference type="Proteomes" id="UP000832097">
    <property type="component" value="Chromosome"/>
</dbReference>
<dbReference type="RefSeq" id="WP_243553788.1">
    <property type="nucleotide sequence ID" value="NZ_CP094528.1"/>
</dbReference>
<protein>
    <recommendedName>
        <fullName evidence="3">DUF427 domain-containing protein</fullName>
    </recommendedName>
</protein>
<name>A0ABY4BYB2_9MICO</name>